<dbReference type="InterPro" id="IPR036505">
    <property type="entry name" value="Amidase/PGRP_sf"/>
</dbReference>
<dbReference type="Gene3D" id="3.40.80.10">
    <property type="entry name" value="Peptidoglycan recognition protein-like"/>
    <property type="match status" value="1"/>
</dbReference>
<organism evidence="2">
    <name type="scientific">Oceanithermus profundus</name>
    <dbReference type="NCBI Taxonomy" id="187137"/>
    <lineage>
        <taxon>Bacteria</taxon>
        <taxon>Thermotogati</taxon>
        <taxon>Deinococcota</taxon>
        <taxon>Deinococci</taxon>
        <taxon>Thermales</taxon>
        <taxon>Thermaceae</taxon>
        <taxon>Oceanithermus</taxon>
    </lineage>
</organism>
<dbReference type="GO" id="GO:0009253">
    <property type="term" value="P:peptidoglycan catabolic process"/>
    <property type="evidence" value="ECO:0007669"/>
    <property type="project" value="InterPro"/>
</dbReference>
<proteinExistence type="predicted"/>
<accession>A0A7C5WWU5</accession>
<dbReference type="SMART" id="SM00644">
    <property type="entry name" value="Ami_2"/>
    <property type="match status" value="1"/>
</dbReference>
<gene>
    <name evidence="2" type="ORF">ENJ85_05110</name>
</gene>
<dbReference type="CDD" id="cd06583">
    <property type="entry name" value="PGRP"/>
    <property type="match status" value="1"/>
</dbReference>
<dbReference type="Proteomes" id="UP000886105">
    <property type="component" value="Unassembled WGS sequence"/>
</dbReference>
<dbReference type="GO" id="GO:0008745">
    <property type="term" value="F:N-acetylmuramoyl-L-alanine amidase activity"/>
    <property type="evidence" value="ECO:0007669"/>
    <property type="project" value="InterPro"/>
</dbReference>
<evidence type="ECO:0000313" key="2">
    <source>
        <dbReference type="EMBL" id="HHO58536.1"/>
    </source>
</evidence>
<dbReference type="Pfam" id="PF01510">
    <property type="entry name" value="Amidase_2"/>
    <property type="match status" value="1"/>
</dbReference>
<dbReference type="InterPro" id="IPR002502">
    <property type="entry name" value="Amidase_domain"/>
</dbReference>
<feature type="domain" description="N-acetylmuramoyl-L-alanine amidase" evidence="1">
    <location>
        <begin position="38"/>
        <end position="192"/>
    </location>
</feature>
<reference evidence="2" key="1">
    <citation type="journal article" date="2020" name="mSystems">
        <title>Genome- and Community-Level Interaction Insights into Carbon Utilization and Element Cycling Functions of Hydrothermarchaeota in Hydrothermal Sediment.</title>
        <authorList>
            <person name="Zhou Z."/>
            <person name="Liu Y."/>
            <person name="Xu W."/>
            <person name="Pan J."/>
            <person name="Luo Z.H."/>
            <person name="Li M."/>
        </authorList>
    </citation>
    <scope>NUCLEOTIDE SEQUENCE [LARGE SCALE GENOMIC DNA]</scope>
    <source>
        <strain evidence="2">HyVt-523</strain>
    </source>
</reference>
<sequence length="233" mass="26723">MPLLPYFLQQVLEDRFRPIRRVDLATSRKVLRQIAPTWSGGRRRPLRAINRIIVHQTGIEFGVNDKQVKRAGSIAEAHRRRFLKVKYHYVVTTAGEALQIHPLERHTYHAGKRANRWTVGVAFEGRFPRFERERADRHTKLTSFMLDVYSSAFTSILEDIHLILRTAEPGMAEGLPVSTHRQISKNRKADPGELLMQRVVIPAIPRTPAALDLDWVVGSGSKAPKEWRPGWEA</sequence>
<name>A0A7C5WWU5_9DEIN</name>
<evidence type="ECO:0000259" key="1">
    <source>
        <dbReference type="SMART" id="SM00644"/>
    </source>
</evidence>
<dbReference type="EMBL" id="DRNZ01000309">
    <property type="protein sequence ID" value="HHO58536.1"/>
    <property type="molecule type" value="Genomic_DNA"/>
</dbReference>
<dbReference type="AlphaFoldDB" id="A0A7C5WWU5"/>
<protein>
    <submittedName>
        <fullName evidence="2">N-acetylmuramoyl-L-alanine amidase</fullName>
    </submittedName>
</protein>
<comment type="caution">
    <text evidence="2">The sequence shown here is derived from an EMBL/GenBank/DDBJ whole genome shotgun (WGS) entry which is preliminary data.</text>
</comment>
<dbReference type="SUPFAM" id="SSF55846">
    <property type="entry name" value="N-acetylmuramoyl-L-alanine amidase-like"/>
    <property type="match status" value="1"/>
</dbReference>